<dbReference type="Pfam" id="PF03350">
    <property type="entry name" value="UPF0114"/>
    <property type="match status" value="1"/>
</dbReference>
<organism evidence="2 3">
    <name type="scientific">Ceratopteris richardii</name>
    <name type="common">Triangle waterfern</name>
    <dbReference type="NCBI Taxonomy" id="49495"/>
    <lineage>
        <taxon>Eukaryota</taxon>
        <taxon>Viridiplantae</taxon>
        <taxon>Streptophyta</taxon>
        <taxon>Embryophyta</taxon>
        <taxon>Tracheophyta</taxon>
        <taxon>Polypodiopsida</taxon>
        <taxon>Polypodiidae</taxon>
        <taxon>Polypodiales</taxon>
        <taxon>Pteridineae</taxon>
        <taxon>Pteridaceae</taxon>
        <taxon>Parkerioideae</taxon>
        <taxon>Ceratopteris</taxon>
    </lineage>
</organism>
<dbReference type="PANTHER" id="PTHR31721:SF4">
    <property type="entry name" value="OS06G0710300 PROTEIN"/>
    <property type="match status" value="1"/>
</dbReference>
<accession>A0A8T2QNT8</accession>
<dbReference type="EMBL" id="CM035438">
    <property type="protein sequence ID" value="KAH7285288.1"/>
    <property type="molecule type" value="Genomic_DNA"/>
</dbReference>
<evidence type="ECO:0008006" key="4">
    <source>
        <dbReference type="Google" id="ProtNLM"/>
    </source>
</evidence>
<gene>
    <name evidence="2" type="ORF">KP509_33G021000</name>
</gene>
<feature type="transmembrane region" description="Helical" evidence="1">
    <location>
        <begin position="129"/>
        <end position="154"/>
    </location>
</feature>
<sequence length="303" mass="33362">MSLIKMKSESFQRLHCQQSIRLQADLKLYNKKQLLGFPAQHSYPMLCAKSLRIKSTEPFISSRAARILSVRGILSPPSVTPSPSNSNDHHQQASLGQSSSLSTSLSSPSHARMNWVEEFIEKAIFNCRFLTILGTVGSLAGSLLCFFKGCSFVVESFKEYFVTCLVQGSGTGRVILLLVEALDVYLMGTVMLIFGMGLYELFISTLDVPGGSCFASGARTTVCGSNLFGLFRLTERPKWLEIRSLDELKTKVGHVIVMILLVGMFEKSKKVPVHSGIELLCFSASILFSSGCLYVLSKLHSTH</sequence>
<keyword evidence="1" id="KW-0812">Transmembrane</keyword>
<dbReference type="OrthoDB" id="2020089at2759"/>
<dbReference type="InterPro" id="IPR005134">
    <property type="entry name" value="UPF0114"/>
</dbReference>
<dbReference type="AlphaFoldDB" id="A0A8T2QNT8"/>
<protein>
    <recommendedName>
        <fullName evidence="4">Transmembrane protein</fullName>
    </recommendedName>
</protein>
<evidence type="ECO:0000313" key="3">
    <source>
        <dbReference type="Proteomes" id="UP000825935"/>
    </source>
</evidence>
<reference evidence="2" key="1">
    <citation type="submission" date="2021-08" db="EMBL/GenBank/DDBJ databases">
        <title>WGS assembly of Ceratopteris richardii.</title>
        <authorList>
            <person name="Marchant D.B."/>
            <person name="Chen G."/>
            <person name="Jenkins J."/>
            <person name="Shu S."/>
            <person name="Leebens-Mack J."/>
            <person name="Grimwood J."/>
            <person name="Schmutz J."/>
            <person name="Soltis P."/>
            <person name="Soltis D."/>
            <person name="Chen Z.-H."/>
        </authorList>
    </citation>
    <scope>NUCLEOTIDE SEQUENCE</scope>
    <source>
        <strain evidence="2">Whitten #5841</strain>
        <tissue evidence="2">Leaf</tissue>
    </source>
</reference>
<feature type="transmembrane region" description="Helical" evidence="1">
    <location>
        <begin position="174"/>
        <end position="194"/>
    </location>
</feature>
<feature type="transmembrane region" description="Helical" evidence="1">
    <location>
        <begin position="277"/>
        <end position="296"/>
    </location>
</feature>
<proteinExistence type="predicted"/>
<evidence type="ECO:0000256" key="1">
    <source>
        <dbReference type="SAM" id="Phobius"/>
    </source>
</evidence>
<keyword evidence="3" id="KW-1185">Reference proteome</keyword>
<evidence type="ECO:0000313" key="2">
    <source>
        <dbReference type="EMBL" id="KAH7285288.1"/>
    </source>
</evidence>
<dbReference type="PANTHER" id="PTHR31721">
    <property type="entry name" value="OS06G0710300 PROTEIN"/>
    <property type="match status" value="1"/>
</dbReference>
<keyword evidence="1" id="KW-0472">Membrane</keyword>
<name>A0A8T2QNT8_CERRI</name>
<keyword evidence="1" id="KW-1133">Transmembrane helix</keyword>
<comment type="caution">
    <text evidence="2">The sequence shown here is derived from an EMBL/GenBank/DDBJ whole genome shotgun (WGS) entry which is preliminary data.</text>
</comment>
<dbReference type="Proteomes" id="UP000825935">
    <property type="component" value="Chromosome 33"/>
</dbReference>